<feature type="region of interest" description="Disordered" evidence="1">
    <location>
        <begin position="1"/>
        <end position="163"/>
    </location>
</feature>
<protein>
    <submittedName>
        <fullName evidence="2">Plakophilin-4-like</fullName>
    </submittedName>
</protein>
<name>A0A8B7UPC4_CASCN</name>
<dbReference type="OrthoDB" id="3245100at2759"/>
<organism evidence="2">
    <name type="scientific">Castor canadensis</name>
    <name type="common">American beaver</name>
    <dbReference type="NCBI Taxonomy" id="51338"/>
    <lineage>
        <taxon>Eukaryota</taxon>
        <taxon>Metazoa</taxon>
        <taxon>Chordata</taxon>
        <taxon>Craniata</taxon>
        <taxon>Vertebrata</taxon>
        <taxon>Euteleostomi</taxon>
        <taxon>Mammalia</taxon>
        <taxon>Eutheria</taxon>
        <taxon>Euarchontoglires</taxon>
        <taxon>Glires</taxon>
        <taxon>Rodentia</taxon>
        <taxon>Castorimorpha</taxon>
        <taxon>Castoridae</taxon>
        <taxon>Castor</taxon>
    </lineage>
</organism>
<feature type="compositionally biased region" description="Low complexity" evidence="1">
    <location>
        <begin position="83"/>
        <end position="94"/>
    </location>
</feature>
<feature type="compositionally biased region" description="Low complexity" evidence="1">
    <location>
        <begin position="177"/>
        <end position="190"/>
    </location>
</feature>
<dbReference type="RefSeq" id="XP_020020040.1">
    <property type="nucleotide sequence ID" value="XM_020164451.1"/>
</dbReference>
<accession>A0A8B7UPC4</accession>
<evidence type="ECO:0000313" key="2">
    <source>
        <dbReference type="RefSeq" id="XP_020020040.1"/>
    </source>
</evidence>
<dbReference type="KEGG" id="ccan:109686894"/>
<dbReference type="AlphaFoldDB" id="A0A8B7UPC4"/>
<sequence length="238" mass="25391">MNSYSDSGFQEAGSFHNNQGVTKADGRQQHSFTGSTSNHLLRNSRAEGQTLVQPSVANRAMRRVSSVPSRAQSPSYVISTGVSPSRGSLRTSLGSGFGSPSVTDSRPLNPSAYSSTTLPAQRAASPYSQRPASPIAVRRIGSVTSRQTSNPNGPTPQYQTTTRVGSPLTLTDVQTRVASPSQGQVGSSSPKRSGMTAVPQHLGPSLQRTVHDMEQFGQQQYDVYERMVPPRPDSLTGE</sequence>
<feature type="compositionally biased region" description="Polar residues" evidence="1">
    <location>
        <begin position="66"/>
        <end position="82"/>
    </location>
</feature>
<proteinExistence type="predicted"/>
<gene>
    <name evidence="2" type="primary">LOC109686894</name>
</gene>
<feature type="compositionally biased region" description="Polar residues" evidence="1">
    <location>
        <begin position="100"/>
        <end position="119"/>
    </location>
</feature>
<feature type="compositionally biased region" description="Polar residues" evidence="1">
    <location>
        <begin position="142"/>
        <end position="163"/>
    </location>
</feature>
<feature type="region of interest" description="Disordered" evidence="1">
    <location>
        <begin position="176"/>
        <end position="203"/>
    </location>
</feature>
<reference evidence="2" key="1">
    <citation type="submission" date="2025-08" db="UniProtKB">
        <authorList>
            <consortium name="RefSeq"/>
        </authorList>
    </citation>
    <scope>IDENTIFICATION</scope>
    <source>
        <tissue evidence="2">Leukocyte</tissue>
    </source>
</reference>
<feature type="compositionally biased region" description="Polar residues" evidence="1">
    <location>
        <begin position="29"/>
        <end position="56"/>
    </location>
</feature>
<evidence type="ECO:0000256" key="1">
    <source>
        <dbReference type="SAM" id="MobiDB-lite"/>
    </source>
</evidence>